<reference evidence="3 4" key="1">
    <citation type="submission" date="2021-03" db="EMBL/GenBank/DDBJ databases">
        <title>Glycomyces sp. nov., a novel actinomycete isolated from soil.</title>
        <authorList>
            <person name="Yang X."/>
            <person name="Xu X."/>
        </authorList>
    </citation>
    <scope>NUCLEOTIDE SEQUENCE [LARGE SCALE GENOMIC DNA]</scope>
    <source>
        <strain evidence="3 4">NEAU-S30</strain>
    </source>
</reference>
<dbReference type="PRINTS" id="PR00412">
    <property type="entry name" value="EPOXHYDRLASE"/>
</dbReference>
<comment type="caution">
    <text evidence="3">The sequence shown here is derived from an EMBL/GenBank/DDBJ whole genome shotgun (WGS) entry which is preliminary data.</text>
</comment>
<name>A0ABS3U2K7_9ACTN</name>
<feature type="domain" description="AB hydrolase-1" evidence="2">
    <location>
        <begin position="27"/>
        <end position="274"/>
    </location>
</feature>
<dbReference type="InterPro" id="IPR000639">
    <property type="entry name" value="Epox_hydrolase-like"/>
</dbReference>
<proteinExistence type="predicted"/>
<dbReference type="RefSeq" id="WP_208495813.1">
    <property type="nucleotide sequence ID" value="NZ_JAGFNP010000004.1"/>
</dbReference>
<dbReference type="Pfam" id="PF00561">
    <property type="entry name" value="Abhydrolase_1"/>
    <property type="match status" value="1"/>
</dbReference>
<dbReference type="GO" id="GO:0016787">
    <property type="term" value="F:hydrolase activity"/>
    <property type="evidence" value="ECO:0007669"/>
    <property type="project" value="UniProtKB-KW"/>
</dbReference>
<evidence type="ECO:0000259" key="2">
    <source>
        <dbReference type="Pfam" id="PF00561"/>
    </source>
</evidence>
<dbReference type="PANTHER" id="PTHR43329">
    <property type="entry name" value="EPOXIDE HYDROLASE"/>
    <property type="match status" value="1"/>
</dbReference>
<dbReference type="Proteomes" id="UP000681341">
    <property type="component" value="Unassembled WGS sequence"/>
</dbReference>
<accession>A0ABS3U2K7</accession>
<dbReference type="InterPro" id="IPR029058">
    <property type="entry name" value="AB_hydrolase_fold"/>
</dbReference>
<dbReference type="PRINTS" id="PR00111">
    <property type="entry name" value="ABHYDROLASE"/>
</dbReference>
<dbReference type="Gene3D" id="3.40.50.1820">
    <property type="entry name" value="alpha/beta hydrolase"/>
    <property type="match status" value="1"/>
</dbReference>
<evidence type="ECO:0000313" key="3">
    <source>
        <dbReference type="EMBL" id="MBO3733003.1"/>
    </source>
</evidence>
<organism evidence="3 4">
    <name type="scientific">Glycomyces niveus</name>
    <dbReference type="NCBI Taxonomy" id="2820287"/>
    <lineage>
        <taxon>Bacteria</taxon>
        <taxon>Bacillati</taxon>
        <taxon>Actinomycetota</taxon>
        <taxon>Actinomycetes</taxon>
        <taxon>Glycomycetales</taxon>
        <taxon>Glycomycetaceae</taxon>
        <taxon>Glycomyces</taxon>
    </lineage>
</organism>
<evidence type="ECO:0000313" key="4">
    <source>
        <dbReference type="Proteomes" id="UP000681341"/>
    </source>
</evidence>
<evidence type="ECO:0000256" key="1">
    <source>
        <dbReference type="ARBA" id="ARBA00022801"/>
    </source>
</evidence>
<protein>
    <submittedName>
        <fullName evidence="3">Alpha/beta hydrolase</fullName>
    </submittedName>
</protein>
<keyword evidence="4" id="KW-1185">Reference proteome</keyword>
<dbReference type="InterPro" id="IPR000073">
    <property type="entry name" value="AB_hydrolase_1"/>
</dbReference>
<keyword evidence="1 3" id="KW-0378">Hydrolase</keyword>
<sequence>MFSGFDEWDIETAPGVALHGRSGGEGPAVLLLHGHPRTHATWYRVAPALAEQGYFVVCPDMRGYGSSSKPEPDDEHLVYCDRAMAGDFAALMSALGREAFAVVGHDRGAYAAFRTAMDHPERVSALAVCDGVPIVETLERADAAFAAAWWHWFFLGASPHAERVITADPLAWYRLDEAAMGADNHAYTSAAVTDPRTVRAMVEDYRAGLAVDPRHDAADREAGRRVRAPVLAMWSSRDDTGRRYGDPGAIWETWCEQQVRRAVVDSGHHMAEEAPGQVTTALAAFLAAVLAK</sequence>
<dbReference type="EMBL" id="JAGFNP010000004">
    <property type="protein sequence ID" value="MBO3733003.1"/>
    <property type="molecule type" value="Genomic_DNA"/>
</dbReference>
<gene>
    <name evidence="3" type="ORF">J5V16_09230</name>
</gene>
<dbReference type="SUPFAM" id="SSF53474">
    <property type="entry name" value="alpha/beta-Hydrolases"/>
    <property type="match status" value="1"/>
</dbReference>